<evidence type="ECO:0000313" key="2">
    <source>
        <dbReference type="EMBL" id="BAM15199.2"/>
    </source>
</evidence>
<name>I2FJL4_9ZZZZ</name>
<feature type="region of interest" description="Disordered" evidence="1">
    <location>
        <begin position="25"/>
        <end position="143"/>
    </location>
</feature>
<proteinExistence type="predicted"/>
<reference evidence="2" key="1">
    <citation type="submission" date="2012-05" db="EMBL/GenBank/DDBJ databases">
        <title>Distribution of dehalogenation activities and characterization of organohalide-responsive genes in marine subsurface sediments of the Nankai Trough plate-subduction zone.</title>
        <authorList>
            <person name="Futagami T."/>
            <person name="Morono Y."/>
            <person name="Terada T."/>
            <person name="Kaksonen A.H."/>
            <person name="Inagaki F."/>
        </authorList>
    </citation>
    <scope>NUCLEOTIDE SEQUENCE</scope>
</reference>
<dbReference type="EMBL" id="AB716316">
    <property type="protein sequence ID" value="BAM15199.2"/>
    <property type="molecule type" value="Genomic_DNA"/>
</dbReference>
<accession>I2FJL4</accession>
<evidence type="ECO:0000256" key="1">
    <source>
        <dbReference type="SAM" id="MobiDB-lite"/>
    </source>
</evidence>
<feature type="non-terminal residue" evidence="2">
    <location>
        <position position="143"/>
    </location>
</feature>
<feature type="compositionally biased region" description="Low complexity" evidence="1">
    <location>
        <begin position="121"/>
        <end position="131"/>
    </location>
</feature>
<dbReference type="AlphaFoldDB" id="I2FJL4"/>
<organism evidence="2">
    <name type="scientific">uncultured microorganism</name>
    <dbReference type="NCBI Taxonomy" id="358574"/>
    <lineage>
        <taxon>unclassified sequences</taxon>
        <taxon>environmental samples</taxon>
    </lineage>
</organism>
<sequence>MPGQGHRQAKLAKKITVGMGLKECVGPAADQSTNNQGCDGVLKHKSKNAPDKTEQKQGTNPTRHTEHQAQIPERLSALHSGQLPLDQTTSLQPLPQILPGKSCHDFPSSATDFNQKPPCSGPSFSSIRSSSVDGNVPPWVSIS</sequence>
<protein>
    <submittedName>
        <fullName evidence="2">Uncharacterized protein</fullName>
    </submittedName>
</protein>